<dbReference type="Proteomes" id="UP000294855">
    <property type="component" value="Unassembled WGS sequence"/>
</dbReference>
<dbReference type="Pfam" id="PF14080">
    <property type="entry name" value="DUF4261"/>
    <property type="match status" value="1"/>
</dbReference>
<comment type="caution">
    <text evidence="2">The sequence shown here is derived from an EMBL/GenBank/DDBJ whole genome shotgun (WGS) entry which is preliminary data.</text>
</comment>
<accession>A0A484F538</accession>
<evidence type="ECO:0000313" key="3">
    <source>
        <dbReference type="Proteomes" id="UP000294855"/>
    </source>
</evidence>
<dbReference type="InterPro" id="IPR011990">
    <property type="entry name" value="TPR-like_helical_dom_sf"/>
</dbReference>
<gene>
    <name evidence="2" type="ORF">C7391_1179</name>
</gene>
<dbReference type="AlphaFoldDB" id="A0A484F538"/>
<feature type="domain" description="DUF4261" evidence="1">
    <location>
        <begin position="427"/>
        <end position="501"/>
    </location>
</feature>
<organism evidence="2 3">
    <name type="scientific">Methanimicrococcus blatticola</name>
    <dbReference type="NCBI Taxonomy" id="91560"/>
    <lineage>
        <taxon>Archaea</taxon>
        <taxon>Methanobacteriati</taxon>
        <taxon>Methanobacteriota</taxon>
        <taxon>Stenosarchaea group</taxon>
        <taxon>Methanomicrobia</taxon>
        <taxon>Methanosarcinales</taxon>
        <taxon>Methanosarcinaceae</taxon>
        <taxon>Methanimicrococcus</taxon>
    </lineage>
</organism>
<name>A0A484F538_9EURY</name>
<dbReference type="EMBL" id="SNYS01000009">
    <property type="protein sequence ID" value="TDQ68241.1"/>
    <property type="molecule type" value="Genomic_DNA"/>
</dbReference>
<reference evidence="2 3" key="1">
    <citation type="submission" date="2019-03" db="EMBL/GenBank/DDBJ databases">
        <title>Genomic Encyclopedia of Type Strains, Phase IV (KMG-IV): sequencing the most valuable type-strain genomes for metagenomic binning, comparative biology and taxonomic classification.</title>
        <authorList>
            <person name="Goeker M."/>
        </authorList>
    </citation>
    <scope>NUCLEOTIDE SEQUENCE [LARGE SCALE GENOMIC DNA]</scope>
    <source>
        <strain evidence="2 3">DSM 13328</strain>
    </source>
</reference>
<dbReference type="Gene3D" id="1.25.40.10">
    <property type="entry name" value="Tetratricopeptide repeat domain"/>
    <property type="match status" value="1"/>
</dbReference>
<sequence length="502" mass="57398">MMERTDDESLIEQITVWHENEEHDSIIETVLKIPEEERGYELTCLLARAYNNTEEYEKALDFLLSIEDEGKYDLMWHFRIGYAYYYLEQLEAAEKAFVRVLESDSGNSDAQDFLGWIREEIEEAIEIKPEQEKAALEQMIQWLSHENELGGPPAEIEPAGEFDLHGYHYYIYKYKKTQDEPWLLGVCGGYGRRDLDHCGHVFSEMEEYHPETAEADAIALVEMIRTVWMEEAQKELETRGINPEDGTTLTAKTKTGPFAGFVLLNSYDFDPNQIKANLKNDWNILVREDSGENPDVSDESTMVFEVDGMTAAITLIDMPVPNGEAEYYAKTNYMWPEAPDVTKTHVAHLLLAIIDRNQPPIEAATLYTKIASSCLKLENAIGIYTSETVFQPEFYIDVADLINEGDLPILNWIYFGIYTSEKGTGGYTYGLRMFGKEEIEIINSTATPETIHDLLIDVVYYVLSNDITLEDGETIGFTEYQKLKVKKSKGVALDGYTLKIEY</sequence>
<evidence type="ECO:0000313" key="2">
    <source>
        <dbReference type="EMBL" id="TDQ68241.1"/>
    </source>
</evidence>
<dbReference type="SUPFAM" id="SSF48452">
    <property type="entry name" value="TPR-like"/>
    <property type="match status" value="1"/>
</dbReference>
<evidence type="ECO:0000259" key="1">
    <source>
        <dbReference type="Pfam" id="PF14080"/>
    </source>
</evidence>
<dbReference type="InterPro" id="IPR025357">
    <property type="entry name" value="DUF4261"/>
</dbReference>
<protein>
    <submittedName>
        <fullName evidence="2">Uncharacterized protein DUF4261</fullName>
    </submittedName>
</protein>
<keyword evidence="3" id="KW-1185">Reference proteome</keyword>
<proteinExistence type="predicted"/>